<dbReference type="InterPro" id="IPR014729">
    <property type="entry name" value="Rossmann-like_a/b/a_fold"/>
</dbReference>
<reference evidence="4" key="1">
    <citation type="journal article" date="2019" name="Int. J. Syst. Evol. Microbiol.">
        <title>The Global Catalogue of Microorganisms (GCM) 10K type strain sequencing project: providing services to taxonomists for standard genome sequencing and annotation.</title>
        <authorList>
            <consortium name="The Broad Institute Genomics Platform"/>
            <consortium name="The Broad Institute Genome Sequencing Center for Infectious Disease"/>
            <person name="Wu L."/>
            <person name="Ma J."/>
        </authorList>
    </citation>
    <scope>NUCLEOTIDE SEQUENCE [LARGE SCALE GENOMIC DNA]</scope>
    <source>
        <strain evidence="4">CGMCC 1.5362</strain>
    </source>
</reference>
<comment type="caution">
    <text evidence="3">The sequence shown here is derived from an EMBL/GenBank/DDBJ whole genome shotgun (WGS) entry which is preliminary data.</text>
</comment>
<evidence type="ECO:0000256" key="1">
    <source>
        <dbReference type="ARBA" id="ARBA00008791"/>
    </source>
</evidence>
<dbReference type="Proteomes" id="UP000662111">
    <property type="component" value="Unassembled WGS sequence"/>
</dbReference>
<comment type="similarity">
    <text evidence="1">Belongs to the universal stress protein A family.</text>
</comment>
<protein>
    <submittedName>
        <fullName evidence="3">Universal stress protein</fullName>
    </submittedName>
</protein>
<dbReference type="RefSeq" id="WP_022922158.1">
    <property type="nucleotide sequence ID" value="NZ_BMLB01000006.1"/>
</dbReference>
<accession>A0ABQ2FAU1</accession>
<dbReference type="Gene3D" id="3.40.50.620">
    <property type="entry name" value="HUPs"/>
    <property type="match status" value="1"/>
</dbReference>
<dbReference type="Pfam" id="PF00582">
    <property type="entry name" value="Usp"/>
    <property type="match status" value="1"/>
</dbReference>
<keyword evidence="4" id="KW-1185">Reference proteome</keyword>
<dbReference type="EMBL" id="BMLB01000006">
    <property type="protein sequence ID" value="GGK78602.1"/>
    <property type="molecule type" value="Genomic_DNA"/>
</dbReference>
<name>A0ABQ2FAU1_9MICO</name>
<gene>
    <name evidence="3" type="ORF">GCM10011509_28950</name>
</gene>
<evidence type="ECO:0000259" key="2">
    <source>
        <dbReference type="Pfam" id="PF00582"/>
    </source>
</evidence>
<proteinExistence type="inferred from homology"/>
<dbReference type="PANTHER" id="PTHR46268">
    <property type="entry name" value="STRESS RESPONSE PROTEIN NHAX"/>
    <property type="match status" value="1"/>
</dbReference>
<organism evidence="3 4">
    <name type="scientific">Ornithinimicrobium pekingense</name>
    <dbReference type="NCBI Taxonomy" id="384677"/>
    <lineage>
        <taxon>Bacteria</taxon>
        <taxon>Bacillati</taxon>
        <taxon>Actinomycetota</taxon>
        <taxon>Actinomycetes</taxon>
        <taxon>Micrococcales</taxon>
        <taxon>Ornithinimicrobiaceae</taxon>
        <taxon>Ornithinimicrobium</taxon>
    </lineage>
</organism>
<evidence type="ECO:0000313" key="3">
    <source>
        <dbReference type="EMBL" id="GGK78602.1"/>
    </source>
</evidence>
<dbReference type="PANTHER" id="PTHR46268:SF6">
    <property type="entry name" value="UNIVERSAL STRESS PROTEIN UP12"/>
    <property type="match status" value="1"/>
</dbReference>
<sequence length="147" mass="15585">MSYSTVLVPVAPGHGDEARRAVEVARTLVDEGGSITVVTVIEDLPRYLTVETFAVDPQIMESQRAVGEAVVAEFTAPDVEVVVRHGYPTRAILDEIEDGGYDCVVIASAQPGWAHFFLGSTASSVVRHAHCSVHVVRTPAAEEGASG</sequence>
<dbReference type="CDD" id="cd00293">
    <property type="entry name" value="USP-like"/>
    <property type="match status" value="1"/>
</dbReference>
<dbReference type="SUPFAM" id="SSF52402">
    <property type="entry name" value="Adenine nucleotide alpha hydrolases-like"/>
    <property type="match status" value="1"/>
</dbReference>
<evidence type="ECO:0000313" key="4">
    <source>
        <dbReference type="Proteomes" id="UP000662111"/>
    </source>
</evidence>
<feature type="domain" description="UspA" evidence="2">
    <location>
        <begin position="3"/>
        <end position="137"/>
    </location>
</feature>
<dbReference type="InterPro" id="IPR006016">
    <property type="entry name" value="UspA"/>
</dbReference>